<keyword evidence="3" id="KW-1185">Reference proteome</keyword>
<dbReference type="EMBL" id="OV651815">
    <property type="protein sequence ID" value="CAH1108097.1"/>
    <property type="molecule type" value="Genomic_DNA"/>
</dbReference>
<gene>
    <name evidence="2" type="ORF">PSYICH_LOCUS9495</name>
</gene>
<reference evidence="2" key="1">
    <citation type="submission" date="2022-01" db="EMBL/GenBank/DDBJ databases">
        <authorList>
            <person name="King R."/>
        </authorList>
    </citation>
    <scope>NUCLEOTIDE SEQUENCE</scope>
</reference>
<sequence>MQKLFFKNTFFRLQSDSNSISDSKSEHDDYIPTESDLESGLENDGASTSNEEDSDSENIIPITTQIDDNKRKRPREDGNQRELNKKRRMQGEEYVGFRKPKNQKKTYNDIKKPKRILKPRCECGGENKSNRKCKLLKEHDRLVFFLKISGKDLMGPTKSFYLQHSDHKRINA</sequence>
<evidence type="ECO:0000313" key="3">
    <source>
        <dbReference type="Proteomes" id="UP001153636"/>
    </source>
</evidence>
<dbReference type="Proteomes" id="UP001153636">
    <property type="component" value="Chromosome 3"/>
</dbReference>
<name>A0A9P0GG70_9CUCU</name>
<accession>A0A9P0GG70</accession>
<feature type="compositionally biased region" description="Basic and acidic residues" evidence="1">
    <location>
        <begin position="67"/>
        <end position="83"/>
    </location>
</feature>
<organism evidence="2 3">
    <name type="scientific">Psylliodes chrysocephalus</name>
    <dbReference type="NCBI Taxonomy" id="3402493"/>
    <lineage>
        <taxon>Eukaryota</taxon>
        <taxon>Metazoa</taxon>
        <taxon>Ecdysozoa</taxon>
        <taxon>Arthropoda</taxon>
        <taxon>Hexapoda</taxon>
        <taxon>Insecta</taxon>
        <taxon>Pterygota</taxon>
        <taxon>Neoptera</taxon>
        <taxon>Endopterygota</taxon>
        <taxon>Coleoptera</taxon>
        <taxon>Polyphaga</taxon>
        <taxon>Cucujiformia</taxon>
        <taxon>Chrysomeloidea</taxon>
        <taxon>Chrysomelidae</taxon>
        <taxon>Galerucinae</taxon>
        <taxon>Alticini</taxon>
        <taxon>Psylliodes</taxon>
    </lineage>
</organism>
<evidence type="ECO:0000256" key="1">
    <source>
        <dbReference type="SAM" id="MobiDB-lite"/>
    </source>
</evidence>
<feature type="region of interest" description="Disordered" evidence="1">
    <location>
        <begin position="16"/>
        <end position="106"/>
    </location>
</feature>
<protein>
    <submittedName>
        <fullName evidence="2">Uncharacterized protein</fullName>
    </submittedName>
</protein>
<evidence type="ECO:0000313" key="2">
    <source>
        <dbReference type="EMBL" id="CAH1108097.1"/>
    </source>
</evidence>
<proteinExistence type="predicted"/>
<dbReference type="AlphaFoldDB" id="A0A9P0GG70"/>
<dbReference type="OrthoDB" id="8061312at2759"/>